<reference evidence="5 6" key="1">
    <citation type="submission" date="2022-01" db="EMBL/GenBank/DDBJ databases">
        <authorList>
            <person name="Won M."/>
            <person name="Kim S.-J."/>
            <person name="Kwon S.-W."/>
        </authorList>
    </citation>
    <scope>NUCLEOTIDE SEQUENCE [LARGE SCALE GENOMIC DNA]</scope>
    <source>
        <strain evidence="5 6">KCTC 23505</strain>
    </source>
</reference>
<dbReference type="InterPro" id="IPR013094">
    <property type="entry name" value="AB_hydrolase_3"/>
</dbReference>
<dbReference type="InterPro" id="IPR050300">
    <property type="entry name" value="GDXG_lipolytic_enzyme"/>
</dbReference>
<evidence type="ECO:0000256" key="1">
    <source>
        <dbReference type="ARBA" id="ARBA00010515"/>
    </source>
</evidence>
<evidence type="ECO:0000313" key="5">
    <source>
        <dbReference type="EMBL" id="MCF3946703.1"/>
    </source>
</evidence>
<dbReference type="RefSeq" id="WP_235703940.1">
    <property type="nucleotide sequence ID" value="NZ_JAKGBZ010000013.1"/>
</dbReference>
<keyword evidence="2 5" id="KW-0378">Hydrolase</keyword>
<name>A0ABS9DVE0_9PROT</name>
<dbReference type="PANTHER" id="PTHR48081:SF30">
    <property type="entry name" value="ACETYL-HYDROLASE LIPR-RELATED"/>
    <property type="match status" value="1"/>
</dbReference>
<evidence type="ECO:0000256" key="3">
    <source>
        <dbReference type="PROSITE-ProRule" id="PRU10038"/>
    </source>
</evidence>
<dbReference type="Proteomes" id="UP001521209">
    <property type="component" value="Unassembled WGS sequence"/>
</dbReference>
<dbReference type="PANTHER" id="PTHR48081">
    <property type="entry name" value="AB HYDROLASE SUPERFAMILY PROTEIN C4A8.06C"/>
    <property type="match status" value="1"/>
</dbReference>
<dbReference type="PROSITE" id="PS01174">
    <property type="entry name" value="LIPASE_GDXG_SER"/>
    <property type="match status" value="1"/>
</dbReference>
<dbReference type="InterPro" id="IPR029058">
    <property type="entry name" value="AB_hydrolase_fold"/>
</dbReference>
<sequence>MASLAAHLLNPVLRFQVKRRLARATEARELRRAFNASLPGPRGVRFTAAVVGIAGEWAEPAAGASPALTLLYLHGGAYIACSSRSHRPITGGFARRGVRVFAPDYRLAPENPYPAALEDGLATYQALLDQGTAPERLAIAGDSAGGGLALAVLLKAKQEGLPMPARAVLFSPWTDLAATGASTVENDKRDPMIKGSKVAEGAEIYLAGADPREPFASPLYGDLAGLPPLMIHVGDNEVLRDDSVRFDATARAAGVTSLLRVWPVVAHVWPMFNAILPEGRQTLDESAAFIRGAVGAAR</sequence>
<dbReference type="SUPFAM" id="SSF53474">
    <property type="entry name" value="alpha/beta-Hydrolases"/>
    <property type="match status" value="1"/>
</dbReference>
<dbReference type="PROSITE" id="PS01173">
    <property type="entry name" value="LIPASE_GDXG_HIS"/>
    <property type="match status" value="1"/>
</dbReference>
<dbReference type="InterPro" id="IPR033140">
    <property type="entry name" value="Lipase_GDXG_put_SER_AS"/>
</dbReference>
<dbReference type="Pfam" id="PF07859">
    <property type="entry name" value="Abhydrolase_3"/>
    <property type="match status" value="1"/>
</dbReference>
<organism evidence="5 6">
    <name type="scientific">Acidiphilium iwatense</name>
    <dbReference type="NCBI Taxonomy" id="768198"/>
    <lineage>
        <taxon>Bacteria</taxon>
        <taxon>Pseudomonadati</taxon>
        <taxon>Pseudomonadota</taxon>
        <taxon>Alphaproteobacteria</taxon>
        <taxon>Acetobacterales</taxon>
        <taxon>Acidocellaceae</taxon>
        <taxon>Acidiphilium</taxon>
    </lineage>
</organism>
<protein>
    <submittedName>
        <fullName evidence="5">Alpha/beta hydrolase</fullName>
    </submittedName>
</protein>
<dbReference type="GO" id="GO:0016787">
    <property type="term" value="F:hydrolase activity"/>
    <property type="evidence" value="ECO:0007669"/>
    <property type="project" value="UniProtKB-KW"/>
</dbReference>
<proteinExistence type="inferred from homology"/>
<feature type="domain" description="Alpha/beta hydrolase fold-3" evidence="4">
    <location>
        <begin position="70"/>
        <end position="269"/>
    </location>
</feature>
<gene>
    <name evidence="5" type="ORF">L2A60_08415</name>
</gene>
<evidence type="ECO:0000313" key="6">
    <source>
        <dbReference type="Proteomes" id="UP001521209"/>
    </source>
</evidence>
<dbReference type="InterPro" id="IPR002168">
    <property type="entry name" value="Lipase_GDXG_HIS_AS"/>
</dbReference>
<evidence type="ECO:0000259" key="4">
    <source>
        <dbReference type="Pfam" id="PF07859"/>
    </source>
</evidence>
<dbReference type="EMBL" id="JAKGBZ010000013">
    <property type="protein sequence ID" value="MCF3946703.1"/>
    <property type="molecule type" value="Genomic_DNA"/>
</dbReference>
<comment type="caution">
    <text evidence="5">The sequence shown here is derived from an EMBL/GenBank/DDBJ whole genome shotgun (WGS) entry which is preliminary data.</text>
</comment>
<feature type="active site" evidence="3">
    <location>
        <position position="143"/>
    </location>
</feature>
<keyword evidence="6" id="KW-1185">Reference proteome</keyword>
<comment type="similarity">
    <text evidence="1">Belongs to the 'GDXG' lipolytic enzyme family.</text>
</comment>
<evidence type="ECO:0000256" key="2">
    <source>
        <dbReference type="ARBA" id="ARBA00022801"/>
    </source>
</evidence>
<dbReference type="Gene3D" id="3.40.50.1820">
    <property type="entry name" value="alpha/beta hydrolase"/>
    <property type="match status" value="1"/>
</dbReference>
<accession>A0ABS9DVE0</accession>